<dbReference type="Proteomes" id="UP000641206">
    <property type="component" value="Unassembled WGS sequence"/>
</dbReference>
<evidence type="ECO:0000313" key="2">
    <source>
        <dbReference type="Proteomes" id="UP000641206"/>
    </source>
</evidence>
<dbReference type="EMBL" id="BMLW01000016">
    <property type="protein sequence ID" value="GGP15824.1"/>
    <property type="molecule type" value="Genomic_DNA"/>
</dbReference>
<keyword evidence="2" id="KW-1185">Reference proteome</keyword>
<dbReference type="RefSeq" id="WP_188737435.1">
    <property type="nucleotide sequence ID" value="NZ_BMLW01000016.1"/>
</dbReference>
<dbReference type="InterPro" id="IPR015946">
    <property type="entry name" value="KH_dom-like_a/b"/>
</dbReference>
<dbReference type="PANTHER" id="PTHR35368:SF1">
    <property type="entry name" value="HYDROPEROXIDE REDUCTASE"/>
    <property type="match status" value="1"/>
</dbReference>
<evidence type="ECO:0000313" key="1">
    <source>
        <dbReference type="EMBL" id="GGP15824.1"/>
    </source>
</evidence>
<dbReference type="InterPro" id="IPR052924">
    <property type="entry name" value="OsmC/Ohr_hydroprdx_reductase"/>
</dbReference>
<dbReference type="SUPFAM" id="SSF82784">
    <property type="entry name" value="OsmC-like"/>
    <property type="match status" value="1"/>
</dbReference>
<dbReference type="Gene3D" id="3.30.300.20">
    <property type="match status" value="1"/>
</dbReference>
<dbReference type="Pfam" id="PF02566">
    <property type="entry name" value="OsmC"/>
    <property type="match status" value="1"/>
</dbReference>
<dbReference type="InterPro" id="IPR003718">
    <property type="entry name" value="OsmC/Ohr_fam"/>
</dbReference>
<organism evidence="1 2">
    <name type="scientific">Oceanobacillus neutriphilus</name>
    <dbReference type="NCBI Taxonomy" id="531815"/>
    <lineage>
        <taxon>Bacteria</taxon>
        <taxon>Bacillati</taxon>
        <taxon>Bacillota</taxon>
        <taxon>Bacilli</taxon>
        <taxon>Bacillales</taxon>
        <taxon>Bacillaceae</taxon>
        <taxon>Oceanobacillus</taxon>
    </lineage>
</organism>
<dbReference type="PANTHER" id="PTHR35368">
    <property type="entry name" value="HYDROPEROXIDE REDUCTASE"/>
    <property type="match status" value="1"/>
</dbReference>
<dbReference type="InterPro" id="IPR036102">
    <property type="entry name" value="OsmC/Ohrsf"/>
</dbReference>
<proteinExistence type="predicted"/>
<name>A0ABQ2P1B8_9BACI</name>
<protein>
    <submittedName>
        <fullName evidence="1">Peroxiredoxin</fullName>
    </submittedName>
</protein>
<reference evidence="2" key="1">
    <citation type="journal article" date="2019" name="Int. J. Syst. Evol. Microbiol.">
        <title>The Global Catalogue of Microorganisms (GCM) 10K type strain sequencing project: providing services to taxonomists for standard genome sequencing and annotation.</title>
        <authorList>
            <consortium name="The Broad Institute Genomics Platform"/>
            <consortium name="The Broad Institute Genome Sequencing Center for Infectious Disease"/>
            <person name="Wu L."/>
            <person name="Ma J."/>
        </authorList>
    </citation>
    <scope>NUCLEOTIDE SEQUENCE [LARGE SCALE GENOMIC DNA]</scope>
    <source>
        <strain evidence="2">CGMCC 1.7693</strain>
    </source>
</reference>
<sequence>MPMKTDKAIVKKINGGGVEASAGGFKVVLDTADEGERQGMTPVELMLCSLGACQALTTSILADHHRISIEDIRVEIEGDMDSNGFSGTDPNVRSGFQKIRQHFHIKSNESEERIKLLMEMVEKKCPVSDSINNGVEFGKSVYTLNS</sequence>
<comment type="caution">
    <text evidence="1">The sequence shown here is derived from an EMBL/GenBank/DDBJ whole genome shotgun (WGS) entry which is preliminary data.</text>
</comment>
<accession>A0ABQ2P1B8</accession>
<gene>
    <name evidence="1" type="ORF">GCM10011346_45300</name>
</gene>